<organism evidence="3">
    <name type="scientific">Rhizophora mucronata</name>
    <name type="common">Asiatic mangrove</name>
    <dbReference type="NCBI Taxonomy" id="61149"/>
    <lineage>
        <taxon>Eukaryota</taxon>
        <taxon>Viridiplantae</taxon>
        <taxon>Streptophyta</taxon>
        <taxon>Embryophyta</taxon>
        <taxon>Tracheophyta</taxon>
        <taxon>Spermatophyta</taxon>
        <taxon>Magnoliopsida</taxon>
        <taxon>eudicotyledons</taxon>
        <taxon>Gunneridae</taxon>
        <taxon>Pentapetalae</taxon>
        <taxon>rosids</taxon>
        <taxon>fabids</taxon>
        <taxon>Malpighiales</taxon>
        <taxon>Rhizophoraceae</taxon>
        <taxon>Rhizophora</taxon>
    </lineage>
</organism>
<reference evidence="3" key="1">
    <citation type="submission" date="2018-02" db="EMBL/GenBank/DDBJ databases">
        <title>Rhizophora mucronata_Transcriptome.</title>
        <authorList>
            <person name="Meera S.P."/>
            <person name="Sreeshan A."/>
            <person name="Augustine A."/>
        </authorList>
    </citation>
    <scope>NUCLEOTIDE SEQUENCE</scope>
    <source>
        <tissue evidence="3">Leaf</tissue>
    </source>
</reference>
<dbReference type="PANTHER" id="PTHR39267:SF1">
    <property type="entry name" value="SURVIVAL MOTOR NEURON PROTEIN"/>
    <property type="match status" value="1"/>
</dbReference>
<proteinExistence type="predicted"/>
<evidence type="ECO:0000259" key="2">
    <source>
        <dbReference type="Pfam" id="PF20636"/>
    </source>
</evidence>
<dbReference type="PANTHER" id="PTHR39267">
    <property type="entry name" value="SURVIVAL MOTOR NEURON-LIKE PROTEIN 1"/>
    <property type="match status" value="1"/>
</dbReference>
<accession>A0A2P2KJX3</accession>
<dbReference type="Pfam" id="PF20636">
    <property type="entry name" value="SMN_G2-BD"/>
    <property type="match status" value="1"/>
</dbReference>
<dbReference type="EMBL" id="GGEC01025553">
    <property type="protein sequence ID" value="MBX06037.1"/>
    <property type="molecule type" value="Transcribed_RNA"/>
</dbReference>
<dbReference type="InterPro" id="IPR040424">
    <property type="entry name" value="Smn1"/>
</dbReference>
<dbReference type="EMBL" id="GGEC01025550">
    <property type="protein sequence ID" value="MBX06034.1"/>
    <property type="molecule type" value="Transcribed_RNA"/>
</dbReference>
<evidence type="ECO:0000313" key="4">
    <source>
        <dbReference type="EMBL" id="MBX06037.1"/>
    </source>
</evidence>
<feature type="region of interest" description="Disordered" evidence="1">
    <location>
        <begin position="261"/>
        <end position="280"/>
    </location>
</feature>
<feature type="domain" description="Survival Motor Neuron Gemin2-binding" evidence="2">
    <location>
        <begin position="1"/>
        <end position="29"/>
    </location>
</feature>
<feature type="compositionally biased region" description="Basic and acidic residues" evidence="1">
    <location>
        <begin position="270"/>
        <end position="280"/>
    </location>
</feature>
<protein>
    <submittedName>
        <fullName evidence="4">Uncharacterized protein At1g32220ic isoform X2</fullName>
    </submittedName>
    <submittedName>
        <fullName evidence="3">Uncharacterized protein LOC105121518</fullName>
    </submittedName>
</protein>
<name>A0A2P2KJX3_RHIMU</name>
<evidence type="ECO:0000256" key="1">
    <source>
        <dbReference type="SAM" id="MobiDB-lite"/>
    </source>
</evidence>
<evidence type="ECO:0000313" key="3">
    <source>
        <dbReference type="EMBL" id="MBX06034.1"/>
    </source>
</evidence>
<dbReference type="InterPro" id="IPR049481">
    <property type="entry name" value="SMN_G2-BD"/>
</dbReference>
<feature type="region of interest" description="Disordered" evidence="1">
    <location>
        <begin position="80"/>
        <end position="105"/>
    </location>
</feature>
<dbReference type="AlphaFoldDB" id="A0A2P2KJX3"/>
<sequence length="311" mass="33194">MGKEGELWDDSALLNAFDDAMSKYKKMHGKKKQDIAPDGGKVAGSAWETVSATNAPTDGTAIREAGENSKAVSNIMTEVGKSKSSATLEENHGSESIGPGPYIDPSNGTNVQSVDGYSYVQGAEDYNQLLNQYYELEEKRQSILQQLQQFGGYNYQGLENSGYGLQLGTSSTSQDYHVPANQASCSTVNCSYCCCACPCSVPSCTSACSMCTTHVSKTCTDSSVTVGPKESGALIDGDIVKTALGAAEKAISSMKMKTSVDAGVEGNTGQDKRKDSDEEMRQTDLSIVLNAWYSAGFYTGKYLTEQSITKK</sequence>